<dbReference type="Gene3D" id="3.20.20.80">
    <property type="entry name" value="Glycosidases"/>
    <property type="match status" value="1"/>
</dbReference>
<accession>A0A147I4W0</accession>
<feature type="domain" description="Endo-beta-1,6-galactanase-like" evidence="2">
    <location>
        <begin position="46"/>
        <end position="272"/>
    </location>
</feature>
<dbReference type="PANTHER" id="PTHR42767:SF1">
    <property type="entry name" value="ENDO-BETA-1,6-GALACTANASE-LIKE DOMAIN-CONTAINING PROTEIN"/>
    <property type="match status" value="1"/>
</dbReference>
<evidence type="ECO:0000313" key="3">
    <source>
        <dbReference type="EMBL" id="KTT73553.1"/>
    </source>
</evidence>
<gene>
    <name evidence="3" type="ORF">NS334_07415</name>
</gene>
<dbReference type="InterPro" id="IPR039514">
    <property type="entry name" value="6GAL-like"/>
</dbReference>
<comment type="caution">
    <text evidence="3">The sequence shown here is derived from an EMBL/GenBank/DDBJ whole genome shotgun (WGS) entry which is preliminary data.</text>
</comment>
<dbReference type="RefSeq" id="WP_058755337.1">
    <property type="nucleotide sequence ID" value="NZ_LDTB01000019.1"/>
</dbReference>
<dbReference type="Proteomes" id="UP000074310">
    <property type="component" value="Unassembled WGS sequence"/>
</dbReference>
<dbReference type="InterPro" id="IPR017853">
    <property type="entry name" value="GH"/>
</dbReference>
<evidence type="ECO:0000259" key="2">
    <source>
        <dbReference type="Pfam" id="PF14587"/>
    </source>
</evidence>
<dbReference type="Pfam" id="PF14587">
    <property type="entry name" value="Glyco_hydr_30_2"/>
    <property type="match status" value="1"/>
</dbReference>
<dbReference type="AlphaFoldDB" id="A0A147I4W0"/>
<name>A0A147I4W0_9SPHN</name>
<proteinExistence type="predicted"/>
<feature type="signal peptide" evidence="1">
    <location>
        <begin position="1"/>
        <end position="27"/>
    </location>
</feature>
<dbReference type="GO" id="GO:0004553">
    <property type="term" value="F:hydrolase activity, hydrolyzing O-glycosyl compounds"/>
    <property type="evidence" value="ECO:0007669"/>
    <property type="project" value="InterPro"/>
</dbReference>
<dbReference type="EMBL" id="LDTB01000019">
    <property type="protein sequence ID" value="KTT73553.1"/>
    <property type="molecule type" value="Genomic_DNA"/>
</dbReference>
<dbReference type="PATRIC" id="fig|869719.3.peg.1032"/>
<dbReference type="PANTHER" id="PTHR42767">
    <property type="entry name" value="ENDO-BETA-1,6-GALACTANASE"/>
    <property type="match status" value="1"/>
</dbReference>
<dbReference type="OrthoDB" id="9806701at2"/>
<keyword evidence="4" id="KW-1185">Reference proteome</keyword>
<feature type="chain" id="PRO_5007548364" evidence="1">
    <location>
        <begin position="28"/>
        <end position="500"/>
    </location>
</feature>
<dbReference type="SUPFAM" id="SSF51445">
    <property type="entry name" value="(Trans)glycosidases"/>
    <property type="match status" value="1"/>
</dbReference>
<evidence type="ECO:0000313" key="4">
    <source>
        <dbReference type="Proteomes" id="UP000074310"/>
    </source>
</evidence>
<sequence>MNGPRLRQWARLSPLAALMTIAAPTLAQQPAITVALRPAIERPATTTFEGWGTALAWFADVTGGWPDAERTRLADLFYGKDGLGWTIARYNIGGGNAADTPPYLRPGGAVPGFWRQPAGVTGRDWWRADDEAMWDWSQDRRQRWWLDAIRDRVKQPIFEAFSNSPPYFMTVSGRVSGAETATDDNLRPGFEGAFAAYLARSVDELQRRHRITFRTLSPVNEPNTDYWFAANKQEGAHWSPARQAAMIDASDAALKARGLRTVVAAPDETNSILFLQDWAGYPAATRARIGQLNVHSYGNIHQTGVRDIARASGIRLWMSENDAPLDKDPENIDGMTSPLAFAEHVVLDLKRLEPVAWVFWQAVEDNSARDGKPGSNWGVVKADLRAPDSASHGIRVTRKYWAMAQFSRFIRPGDRLVPVDDLDTVGALSPDGQTLALVHVNAGLYPRNLAVPAGWSARMILTDATHDAACVTGTVAPPRAIVTLILRRGAMENAPCPVSR</sequence>
<protein>
    <submittedName>
        <fullName evidence="3">Glycosyl hydrolase</fullName>
    </submittedName>
</protein>
<keyword evidence="3" id="KW-0378">Hydrolase</keyword>
<dbReference type="InterPro" id="IPR039743">
    <property type="entry name" value="6GAL/EXGAL"/>
</dbReference>
<reference evidence="3 4" key="1">
    <citation type="journal article" date="2016" name="Front. Microbiol.">
        <title>Genomic Resource of Rice Seed Associated Bacteria.</title>
        <authorList>
            <person name="Midha S."/>
            <person name="Bansal K."/>
            <person name="Sharma S."/>
            <person name="Kumar N."/>
            <person name="Patil P.P."/>
            <person name="Chaudhry V."/>
            <person name="Patil P.B."/>
        </authorList>
    </citation>
    <scope>NUCLEOTIDE SEQUENCE [LARGE SCALE GENOMIC DNA]</scope>
    <source>
        <strain evidence="3 4">NS334</strain>
    </source>
</reference>
<keyword evidence="1" id="KW-0732">Signal</keyword>
<organism evidence="3 4">
    <name type="scientific">Sphingomonas endophytica</name>
    <dbReference type="NCBI Taxonomy" id="869719"/>
    <lineage>
        <taxon>Bacteria</taxon>
        <taxon>Pseudomonadati</taxon>
        <taxon>Pseudomonadota</taxon>
        <taxon>Alphaproteobacteria</taxon>
        <taxon>Sphingomonadales</taxon>
        <taxon>Sphingomonadaceae</taxon>
        <taxon>Sphingomonas</taxon>
    </lineage>
</organism>
<evidence type="ECO:0000256" key="1">
    <source>
        <dbReference type="SAM" id="SignalP"/>
    </source>
</evidence>